<dbReference type="eggNOG" id="COG3903">
    <property type="taxonomic scope" value="Bacteria"/>
</dbReference>
<dbReference type="GO" id="GO:0000160">
    <property type="term" value="P:phosphorelay signal transduction system"/>
    <property type="evidence" value="ECO:0007669"/>
    <property type="project" value="UniProtKB-KW"/>
</dbReference>
<dbReference type="EMBL" id="HE971709">
    <property type="protein sequence ID" value="CCK25609.1"/>
    <property type="molecule type" value="Genomic_DNA"/>
</dbReference>
<reference evidence="9 10" key="1">
    <citation type="journal article" date="2012" name="J. Bacteriol.">
        <title>Genome sequence of the bacterium Streptomyces davawensis JCM 4913 and heterologous production of the unique antibiotic roseoflavin.</title>
        <authorList>
            <person name="Jankowitsch F."/>
            <person name="Schwarz J."/>
            <person name="Ruckert C."/>
            <person name="Gust B."/>
            <person name="Szczepanowski R."/>
            <person name="Blom J."/>
            <person name="Pelzer S."/>
            <person name="Kalinowski J."/>
            <person name="Mack M."/>
        </authorList>
    </citation>
    <scope>NUCLEOTIDE SEQUENCE [LARGE SCALE GENOMIC DNA]</scope>
    <source>
        <strain evidence="10">DSM 101723 / JCM 4913 / KCC S-0913 / 768</strain>
    </source>
</reference>
<dbReference type="RefSeq" id="WP_015656006.1">
    <property type="nucleotide sequence ID" value="NC_020504.1"/>
</dbReference>
<dbReference type="InterPro" id="IPR019734">
    <property type="entry name" value="TPR_rpt"/>
</dbReference>
<evidence type="ECO:0000313" key="9">
    <source>
        <dbReference type="EMBL" id="CCK25609.1"/>
    </source>
</evidence>
<dbReference type="SUPFAM" id="SSF48452">
    <property type="entry name" value="TPR-like"/>
    <property type="match status" value="2"/>
</dbReference>
<feature type="domain" description="OmpR/PhoB-type" evidence="8">
    <location>
        <begin position="1"/>
        <end position="105"/>
    </location>
</feature>
<dbReference type="Gene3D" id="1.25.40.10">
    <property type="entry name" value="Tetratricopeptide repeat domain"/>
    <property type="match status" value="2"/>
</dbReference>
<dbReference type="InterPro" id="IPR027417">
    <property type="entry name" value="P-loop_NTPase"/>
</dbReference>
<dbReference type="Pfam" id="PF03704">
    <property type="entry name" value="BTAD"/>
    <property type="match status" value="1"/>
</dbReference>
<dbReference type="Proteomes" id="UP000008043">
    <property type="component" value="Chromosome"/>
</dbReference>
<dbReference type="Pfam" id="PF00486">
    <property type="entry name" value="Trans_reg_C"/>
    <property type="match status" value="1"/>
</dbReference>
<dbReference type="InterPro" id="IPR005158">
    <property type="entry name" value="BTAD"/>
</dbReference>
<dbReference type="AlphaFoldDB" id="K4QZ02"/>
<dbReference type="OrthoDB" id="581105at2"/>
<dbReference type="InterPro" id="IPR036388">
    <property type="entry name" value="WH-like_DNA-bd_sf"/>
</dbReference>
<evidence type="ECO:0000256" key="3">
    <source>
        <dbReference type="ARBA" id="ARBA00023015"/>
    </source>
</evidence>
<evidence type="ECO:0000256" key="6">
    <source>
        <dbReference type="PROSITE-ProRule" id="PRU00339"/>
    </source>
</evidence>
<dbReference type="PRINTS" id="PR00364">
    <property type="entry name" value="DISEASERSIST"/>
</dbReference>
<keyword evidence="3" id="KW-0805">Transcription regulation</keyword>
<keyword evidence="10" id="KW-1185">Reference proteome</keyword>
<protein>
    <submittedName>
        <fullName evidence="9">Transcriptional regulator, SARP family</fullName>
    </submittedName>
</protein>
<keyword evidence="2" id="KW-0902">Two-component regulatory system</keyword>
<feature type="repeat" description="TPR" evidence="6">
    <location>
        <begin position="818"/>
        <end position="851"/>
    </location>
</feature>
<dbReference type="SMART" id="SM00862">
    <property type="entry name" value="Trans_reg_C"/>
    <property type="match status" value="1"/>
</dbReference>
<keyword evidence="4 7" id="KW-0238">DNA-binding</keyword>
<organism evidence="9 10">
    <name type="scientific">Streptomyces davaonensis (strain DSM 101723 / JCM 4913 / KCC S-0913 / 768)</name>
    <dbReference type="NCBI Taxonomy" id="1214101"/>
    <lineage>
        <taxon>Bacteria</taxon>
        <taxon>Bacillati</taxon>
        <taxon>Actinomycetota</taxon>
        <taxon>Actinomycetes</taxon>
        <taxon>Kitasatosporales</taxon>
        <taxon>Streptomycetaceae</taxon>
        <taxon>Streptomyces</taxon>
    </lineage>
</organism>
<keyword evidence="6" id="KW-0802">TPR repeat</keyword>
<dbReference type="KEGG" id="sdv:BN159_1230"/>
<evidence type="ECO:0000256" key="4">
    <source>
        <dbReference type="ARBA" id="ARBA00023125"/>
    </source>
</evidence>
<dbReference type="InterPro" id="IPR011990">
    <property type="entry name" value="TPR-like_helical_dom_sf"/>
</dbReference>
<dbReference type="Gene3D" id="3.40.50.300">
    <property type="entry name" value="P-loop containing nucleotide triphosphate hydrolases"/>
    <property type="match status" value="1"/>
</dbReference>
<dbReference type="eggNOG" id="COG3629">
    <property type="taxonomic scope" value="Bacteria"/>
</dbReference>
<feature type="DNA-binding region" description="OmpR/PhoB-type" evidence="7">
    <location>
        <begin position="1"/>
        <end position="105"/>
    </location>
</feature>
<dbReference type="STRING" id="1214101.BN159_1230"/>
<gene>
    <name evidence="9" type="ORF">BN159_1230</name>
</gene>
<evidence type="ECO:0000256" key="5">
    <source>
        <dbReference type="ARBA" id="ARBA00023163"/>
    </source>
</evidence>
<dbReference type="PANTHER" id="PTHR35807:SF1">
    <property type="entry name" value="TRANSCRIPTIONAL REGULATOR REDD"/>
    <property type="match status" value="1"/>
</dbReference>
<dbReference type="InterPro" id="IPR051677">
    <property type="entry name" value="AfsR-DnrI-RedD_regulator"/>
</dbReference>
<dbReference type="Pfam" id="PF13424">
    <property type="entry name" value="TPR_12"/>
    <property type="match status" value="1"/>
</dbReference>
<dbReference type="GO" id="GO:0043531">
    <property type="term" value="F:ADP binding"/>
    <property type="evidence" value="ECO:0007669"/>
    <property type="project" value="InterPro"/>
</dbReference>
<dbReference type="PROSITE" id="PS51755">
    <property type="entry name" value="OMPR_PHOB"/>
    <property type="match status" value="1"/>
</dbReference>
<dbReference type="HOGENOM" id="CLU_004665_2_0_11"/>
<dbReference type="SMART" id="SM00028">
    <property type="entry name" value="TPR"/>
    <property type="match status" value="4"/>
</dbReference>
<dbReference type="Pfam" id="PF00931">
    <property type="entry name" value="NB-ARC"/>
    <property type="match status" value="1"/>
</dbReference>
<evidence type="ECO:0000313" key="10">
    <source>
        <dbReference type="Proteomes" id="UP000008043"/>
    </source>
</evidence>
<dbReference type="SUPFAM" id="SSF52540">
    <property type="entry name" value="P-loop containing nucleoside triphosphate hydrolases"/>
    <property type="match status" value="1"/>
</dbReference>
<dbReference type="GO" id="GO:0006355">
    <property type="term" value="P:regulation of DNA-templated transcription"/>
    <property type="evidence" value="ECO:0007669"/>
    <property type="project" value="InterPro"/>
</dbReference>
<dbReference type="InterPro" id="IPR016032">
    <property type="entry name" value="Sig_transdc_resp-reg_C-effctor"/>
</dbReference>
<dbReference type="GO" id="GO:0003677">
    <property type="term" value="F:DNA binding"/>
    <property type="evidence" value="ECO:0007669"/>
    <property type="project" value="UniProtKB-UniRule"/>
</dbReference>
<sequence length="948" mass="102397">MEETETEPLRFSLLGPLRAWRGTEELALGSPQQRAVLAMLLLRRGDAVAVADLVDGIWGTQPPTGAVPVLRTYASRLRKLLEPERGKGEPFRILVSAGDGYALRDDLFSSDLADCTRAVARAERHRSSGEGELALRLLRTSLADWASPALAGVPGPFAEAARTDLAERRLNALEFTLRTELELGRHEAVVPELLALRDAQPLRETVSELLLVALYRCGRQADALEVYARTRRTLVDELGIEPGPSLRTLHSQVLAGAVPGVADAPQPPESTEVRPSQLPADLATFTGRRAELDCAEALLADNDHAAVPATGTSAIAVIDGMAGAGKTTLAVHWAHRVAHRFPDGQLYVNLRGYDPAGCRTDPGEALSTFLVALGVAPQAVPEGLDAQTALYRSLLAERRVLIVLDNARDTEQIRPLLPGTSGCLTIVTSRNRLTGLVARHGARPFALGLLSAAESRELLVRRLGGARVDAEPDAVDAVVSLCAGLPLALAIVAARAALNPCFRLADIAEELRAGHGSLDAFAVGHDTGTDARAVFSWSYQALSPEAAVLFQRLALHPGPDISTAAAAALAGMPRRQVRALLTELSGASLLIEHAPGRFVFHDLLRAYAQELVAHHSGAAERDAVLLRMTDHYLHTAHHASAVLGPFRETIPLAASTTDSGPLRFNDSKQAIGWLRSERQVLRSVVEFATAHGRHDHAWRLAYALDLYFDRLGYWHDLMEINKAALRSAQALDDPVGQAHALRGLGFGHTRFGHEDEALRLLGRALELFRQAGDAFGEARTRRALAYQSNQLERYEVSLDHYAQAGTLYHSLGHRSGEASVRNEIGWTYILLGDLEQALDHCEKAVALHQEVGDLSGEASAQDSVGYAHHHLGAHAAAVARFERAVELYREIGSSFLEADTLRHLGDAHRAAGDHGPAREAWTAALALLEEGGHTEADEVRQALRELEP</sequence>
<evidence type="ECO:0000256" key="2">
    <source>
        <dbReference type="ARBA" id="ARBA00023012"/>
    </source>
</evidence>
<dbReference type="Pfam" id="PF13374">
    <property type="entry name" value="TPR_10"/>
    <property type="match status" value="1"/>
</dbReference>
<dbReference type="CDD" id="cd15831">
    <property type="entry name" value="BTAD"/>
    <property type="match status" value="1"/>
</dbReference>
<proteinExistence type="inferred from homology"/>
<evidence type="ECO:0000256" key="7">
    <source>
        <dbReference type="PROSITE-ProRule" id="PRU01091"/>
    </source>
</evidence>
<comment type="similarity">
    <text evidence="1">Belongs to the AfsR/DnrI/RedD regulatory family.</text>
</comment>
<dbReference type="InterPro" id="IPR001867">
    <property type="entry name" value="OmpR/PhoB-type_DNA-bd"/>
</dbReference>
<dbReference type="SMART" id="SM01043">
    <property type="entry name" value="BTAD"/>
    <property type="match status" value="1"/>
</dbReference>
<evidence type="ECO:0000256" key="1">
    <source>
        <dbReference type="ARBA" id="ARBA00005820"/>
    </source>
</evidence>
<dbReference type="PANTHER" id="PTHR35807">
    <property type="entry name" value="TRANSCRIPTIONAL REGULATOR REDD-RELATED"/>
    <property type="match status" value="1"/>
</dbReference>
<dbReference type="Gene3D" id="1.10.10.10">
    <property type="entry name" value="Winged helix-like DNA-binding domain superfamily/Winged helix DNA-binding domain"/>
    <property type="match status" value="2"/>
</dbReference>
<dbReference type="PATRIC" id="fig|1214101.3.peg.1247"/>
<dbReference type="SUPFAM" id="SSF46894">
    <property type="entry name" value="C-terminal effector domain of the bipartite response regulators"/>
    <property type="match status" value="1"/>
</dbReference>
<dbReference type="InterPro" id="IPR002182">
    <property type="entry name" value="NB-ARC"/>
</dbReference>
<accession>K4QZ02</accession>
<keyword evidence="5" id="KW-0804">Transcription</keyword>
<evidence type="ECO:0000259" key="8">
    <source>
        <dbReference type="PROSITE" id="PS51755"/>
    </source>
</evidence>
<name>K4QZ02_STRDJ</name>
<dbReference type="PROSITE" id="PS50005">
    <property type="entry name" value="TPR"/>
    <property type="match status" value="1"/>
</dbReference>